<keyword evidence="4" id="KW-1185">Reference proteome</keyword>
<dbReference type="GO" id="GO:0004190">
    <property type="term" value="F:aspartic-type endopeptidase activity"/>
    <property type="evidence" value="ECO:0007669"/>
    <property type="project" value="InterPro"/>
</dbReference>
<dbReference type="GO" id="GO:0006508">
    <property type="term" value="P:proteolysis"/>
    <property type="evidence" value="ECO:0007669"/>
    <property type="project" value="UniProtKB-KW"/>
</dbReference>
<dbReference type="AlphaFoldDB" id="A0A1S8X2W8"/>
<evidence type="ECO:0000313" key="3">
    <source>
        <dbReference type="EMBL" id="OON21074.1"/>
    </source>
</evidence>
<dbReference type="InterPro" id="IPR034164">
    <property type="entry name" value="Pepsin-like_dom"/>
</dbReference>
<organism evidence="3 4">
    <name type="scientific">Opisthorchis viverrini</name>
    <name type="common">Southeast Asian liver fluke</name>
    <dbReference type="NCBI Taxonomy" id="6198"/>
    <lineage>
        <taxon>Eukaryota</taxon>
        <taxon>Metazoa</taxon>
        <taxon>Spiralia</taxon>
        <taxon>Lophotrochozoa</taxon>
        <taxon>Platyhelminthes</taxon>
        <taxon>Trematoda</taxon>
        <taxon>Digenea</taxon>
        <taxon>Opisthorchiida</taxon>
        <taxon>Opisthorchiata</taxon>
        <taxon>Opisthorchiidae</taxon>
        <taxon>Opisthorchis</taxon>
    </lineage>
</organism>
<feature type="non-terminal residue" evidence="3">
    <location>
        <position position="1"/>
    </location>
</feature>
<evidence type="ECO:0000256" key="1">
    <source>
        <dbReference type="ARBA" id="ARBA00007447"/>
    </source>
</evidence>
<dbReference type="Gene3D" id="2.40.70.10">
    <property type="entry name" value="Acid Proteases"/>
    <property type="match status" value="1"/>
</dbReference>
<keyword evidence="3" id="KW-0645">Protease</keyword>
<reference evidence="3 4" key="1">
    <citation type="submission" date="2015-03" db="EMBL/GenBank/DDBJ databases">
        <title>Draft genome of the nematode, Opisthorchis viverrini.</title>
        <authorList>
            <person name="Mitreva M."/>
        </authorList>
    </citation>
    <scope>NUCLEOTIDE SEQUENCE [LARGE SCALE GENOMIC DNA]</scope>
    <source>
        <strain evidence="3">Khon Kaen</strain>
    </source>
</reference>
<dbReference type="EMBL" id="KV892297">
    <property type="protein sequence ID" value="OON21074.1"/>
    <property type="molecule type" value="Genomic_DNA"/>
</dbReference>
<feature type="domain" description="Peptidase A1" evidence="2">
    <location>
        <begin position="1"/>
        <end position="301"/>
    </location>
</feature>
<dbReference type="PANTHER" id="PTHR47966">
    <property type="entry name" value="BETA-SITE APP-CLEAVING ENZYME, ISOFORM A-RELATED"/>
    <property type="match status" value="1"/>
</dbReference>
<dbReference type="InterPro" id="IPR033121">
    <property type="entry name" value="PEPTIDASE_A1"/>
</dbReference>
<evidence type="ECO:0000313" key="4">
    <source>
        <dbReference type="Proteomes" id="UP000243686"/>
    </source>
</evidence>
<protein>
    <submittedName>
        <fullName evidence="3">Eukaryotic aspartyl protease</fullName>
    </submittedName>
</protein>
<keyword evidence="3" id="KW-0378">Hydrolase</keyword>
<evidence type="ECO:0000259" key="2">
    <source>
        <dbReference type="PROSITE" id="PS51767"/>
    </source>
</evidence>
<dbReference type="CDD" id="cd05471">
    <property type="entry name" value="pepsin_like"/>
    <property type="match status" value="1"/>
</dbReference>
<dbReference type="InterPro" id="IPR001461">
    <property type="entry name" value="Aspartic_peptidase_A1"/>
</dbReference>
<accession>A0A1S8X2W8</accession>
<comment type="similarity">
    <text evidence="1">Belongs to the peptidase A1 family.</text>
</comment>
<name>A0A1S8X2W8_OPIVI</name>
<dbReference type="Pfam" id="PF00026">
    <property type="entry name" value="Asp"/>
    <property type="match status" value="1"/>
</dbReference>
<sequence>KGLRSTALCNNTFLPEPSHLDNISIPLSGARLPHIRFGLAQKSLSDACATRPFDGIIGMCQAAASLNGELTLLNQLVCGGLVDKLMFSVWIDPDPSYSSEGLVIIGGVDSSLYTGPLLYVKTASDMFWQIKLTGIRINNGDLLARGSVAVIDSGGDGIWLPVNMVRLLNDRFLKSVRLSAANEAIHCDHVTNLPVLHFLIGRISVSLGPEYYTNRFLHICDAFSNHIVYEYSSNPCHRVSIISSNCTRTYALQTTTNGQEVCRVLLKESTHELAGYTVLGIPLLRKFYTFDREEFNRGIIRNIWGTTIPPVYEQCNYSKMINE</sequence>
<dbReference type="PROSITE" id="PS51767">
    <property type="entry name" value="PEPTIDASE_A1"/>
    <property type="match status" value="1"/>
</dbReference>
<dbReference type="Proteomes" id="UP000243686">
    <property type="component" value="Unassembled WGS sequence"/>
</dbReference>
<proteinExistence type="inferred from homology"/>
<dbReference type="InterPro" id="IPR021109">
    <property type="entry name" value="Peptidase_aspartic_dom_sf"/>
</dbReference>
<dbReference type="SUPFAM" id="SSF50630">
    <property type="entry name" value="Acid proteases"/>
    <property type="match status" value="1"/>
</dbReference>
<dbReference type="PANTHER" id="PTHR47966:SF51">
    <property type="entry name" value="BETA-SITE APP-CLEAVING ENZYME, ISOFORM A-RELATED"/>
    <property type="match status" value="1"/>
</dbReference>
<gene>
    <name evidence="3" type="ORF">X801_03035</name>
</gene>